<feature type="compositionally biased region" description="Basic and acidic residues" evidence="1">
    <location>
        <begin position="335"/>
        <end position="366"/>
    </location>
</feature>
<gene>
    <name evidence="2" type="ORF">AVDCRST_MAG21-511</name>
</gene>
<dbReference type="EC" id="2.1.2.1" evidence="2"/>
<feature type="compositionally biased region" description="Basic residues" evidence="1">
    <location>
        <begin position="244"/>
        <end position="254"/>
    </location>
</feature>
<feature type="compositionally biased region" description="Basic residues" evidence="1">
    <location>
        <begin position="1"/>
        <end position="31"/>
    </location>
</feature>
<feature type="region of interest" description="Disordered" evidence="1">
    <location>
        <begin position="104"/>
        <end position="143"/>
    </location>
</feature>
<feature type="compositionally biased region" description="Low complexity" evidence="1">
    <location>
        <begin position="187"/>
        <end position="197"/>
    </location>
</feature>
<feature type="region of interest" description="Disordered" evidence="1">
    <location>
        <begin position="1"/>
        <end position="59"/>
    </location>
</feature>
<feature type="compositionally biased region" description="Low complexity" evidence="1">
    <location>
        <begin position="307"/>
        <end position="316"/>
    </location>
</feature>
<dbReference type="AlphaFoldDB" id="A0A6J4MX95"/>
<dbReference type="GO" id="GO:0008168">
    <property type="term" value="F:methyltransferase activity"/>
    <property type="evidence" value="ECO:0007669"/>
    <property type="project" value="UniProtKB-KW"/>
</dbReference>
<name>A0A6J4MX95_9ACTN</name>
<reference evidence="2" key="1">
    <citation type="submission" date="2020-02" db="EMBL/GenBank/DDBJ databases">
        <authorList>
            <person name="Meier V. D."/>
        </authorList>
    </citation>
    <scope>NUCLEOTIDE SEQUENCE</scope>
    <source>
        <strain evidence="2">AVDCRST_MAG21</strain>
    </source>
</reference>
<dbReference type="EMBL" id="CADCUL010000061">
    <property type="protein sequence ID" value="CAA9369150.1"/>
    <property type="molecule type" value="Genomic_DNA"/>
</dbReference>
<feature type="non-terminal residue" evidence="2">
    <location>
        <position position="1"/>
    </location>
</feature>
<evidence type="ECO:0000313" key="2">
    <source>
        <dbReference type="EMBL" id="CAA9369150.1"/>
    </source>
</evidence>
<dbReference type="GO" id="GO:0032259">
    <property type="term" value="P:methylation"/>
    <property type="evidence" value="ECO:0007669"/>
    <property type="project" value="UniProtKB-KW"/>
</dbReference>
<feature type="region of interest" description="Disordered" evidence="1">
    <location>
        <begin position="155"/>
        <end position="435"/>
    </location>
</feature>
<accession>A0A6J4MX95</accession>
<feature type="non-terminal residue" evidence="2">
    <location>
        <position position="435"/>
    </location>
</feature>
<sequence length="435" mass="48006">ERNHARLQPRPLLRRFPGRSRPGHRRLHRPRAGPATRRDRADRVREHRVPRRAGGAGLRADEQVRRGLPRPALLRRLRIRGRGRNACDRARQDAVRLRLRQRAAALRRSGEPSRVPGAAPAGRRLHGPRPRGRRAPDPRLARQPVGQVVQAGALHGAARGPAHRHGGGGAHRAREPAEAHHRRGLRLRAPLGLSALPGDRRRGGRAVHGGHGALRRAGGGRRAPVALAARARRHHHDAQDAARAARRHDPHQRRGAGEEVQQRRLPRPPGRAADARDRRQGRGLRRGAAAGVPGLFPGDRGERARPGRGAARAGAGPRHRRDRQPPRAGGPAAEAPDRQGGRGRDEPRPPHLQQERHPLRPGEAVRHLGRPPRHAGRHHARLRRSGVPRGRAADRRGAGRAGPRERRRRGQHRRRGRGEGARPRTVRALPDLPGI</sequence>
<keyword evidence="2" id="KW-0808">Transferase</keyword>
<evidence type="ECO:0000256" key="1">
    <source>
        <dbReference type="SAM" id="MobiDB-lite"/>
    </source>
</evidence>
<dbReference type="GO" id="GO:0004372">
    <property type="term" value="F:glycine hydroxymethyltransferase activity"/>
    <property type="evidence" value="ECO:0007669"/>
    <property type="project" value="UniProtKB-EC"/>
</dbReference>
<feature type="compositionally biased region" description="Basic residues" evidence="1">
    <location>
        <begin position="367"/>
        <end position="386"/>
    </location>
</feature>
<organism evidence="2">
    <name type="scientific">uncultured Nocardioidaceae bacterium</name>
    <dbReference type="NCBI Taxonomy" id="253824"/>
    <lineage>
        <taxon>Bacteria</taxon>
        <taxon>Bacillati</taxon>
        <taxon>Actinomycetota</taxon>
        <taxon>Actinomycetes</taxon>
        <taxon>Propionibacteriales</taxon>
        <taxon>Nocardioidaceae</taxon>
        <taxon>environmental samples</taxon>
    </lineage>
</organism>
<proteinExistence type="predicted"/>
<feature type="compositionally biased region" description="Basic and acidic residues" evidence="1">
    <location>
        <begin position="36"/>
        <end position="47"/>
    </location>
</feature>
<keyword evidence="2" id="KW-0489">Methyltransferase</keyword>
<feature type="compositionally biased region" description="Low complexity" evidence="1">
    <location>
        <begin position="286"/>
        <end position="298"/>
    </location>
</feature>
<protein>
    <submittedName>
        <fullName evidence="2">Serine hydroxymethyltransferase</fullName>
        <ecNumber evidence="2">2.1.2.1</ecNumber>
    </submittedName>
</protein>
<feature type="compositionally biased region" description="Basic residues" evidence="1">
    <location>
        <begin position="123"/>
        <end position="133"/>
    </location>
</feature>
<feature type="compositionally biased region" description="Basic residues" evidence="1">
    <location>
        <begin position="405"/>
        <end position="416"/>
    </location>
</feature>